<sequence>MIKKKIFIATAVFASICMLGGCATSKSSKKAAEATTEAAQQAKATPVKLNASEYVKLGQYKGLTIKGASTKVTDQDVEDQVNELAQDNASYEEIKDRKTVQKDDYLNVDYTTTINGKENSDYSDSNLDMHLGDGNLNVDENVDVDEKLIGAKVGDTVTIEFTFPEDYDDSSIAGKKCELAVSINMIEKEVIPEVNDALVKENTDCKTVKEYKKQVRDSLVSDKKSEAEQTNQETLWNKIMDNATQLKDFSEADIKKEVSNIKIENKEMAGYFGMSVSDFIEQYYEMSLEDYAKENLKKQCVQDLLLKENSIEITDADVDEEIQYYIDELGYKDKKEVLSAISEDEIHSELQYTKLMDALMKETTIK</sequence>
<dbReference type="GO" id="GO:0003755">
    <property type="term" value="F:peptidyl-prolyl cis-trans isomerase activity"/>
    <property type="evidence" value="ECO:0007669"/>
    <property type="project" value="UniProtKB-KW"/>
</dbReference>
<evidence type="ECO:0000313" key="12">
    <source>
        <dbReference type="EMBL" id="RHK39649.1"/>
    </source>
</evidence>
<proteinExistence type="predicted"/>
<evidence type="ECO:0000313" key="17">
    <source>
        <dbReference type="Proteomes" id="UP000286561"/>
    </source>
</evidence>
<feature type="signal peptide" evidence="5">
    <location>
        <begin position="1"/>
        <end position="23"/>
    </location>
</feature>
<keyword evidence="5" id="KW-0732">Signal</keyword>
<evidence type="ECO:0000313" key="9">
    <source>
        <dbReference type="EMBL" id="CUP09210.1"/>
    </source>
</evidence>
<dbReference type="Pfam" id="PF05698">
    <property type="entry name" value="Trigger_C"/>
    <property type="match status" value="1"/>
</dbReference>
<name>A0A173RTY6_9FIRM</name>
<dbReference type="Proteomes" id="UP000095390">
    <property type="component" value="Unassembled WGS sequence"/>
</dbReference>
<dbReference type="InterPro" id="IPR037041">
    <property type="entry name" value="Trigger_fac_C_sf"/>
</dbReference>
<dbReference type="Proteomes" id="UP000095679">
    <property type="component" value="Unassembled WGS sequence"/>
</dbReference>
<evidence type="ECO:0000259" key="6">
    <source>
        <dbReference type="Pfam" id="PF00254"/>
    </source>
</evidence>
<dbReference type="EMBL" id="QRNJ01000023">
    <property type="protein sequence ID" value="RHK39649.1"/>
    <property type="molecule type" value="Genomic_DNA"/>
</dbReference>
<evidence type="ECO:0000256" key="1">
    <source>
        <dbReference type="ARBA" id="ARBA00000971"/>
    </source>
</evidence>
<dbReference type="InterPro" id="IPR008880">
    <property type="entry name" value="Trigger_fac_C"/>
</dbReference>
<comment type="catalytic activity">
    <reaction evidence="1">
        <text>[protein]-peptidylproline (omega=180) = [protein]-peptidylproline (omega=0)</text>
        <dbReference type="Rhea" id="RHEA:16237"/>
        <dbReference type="Rhea" id="RHEA-COMP:10747"/>
        <dbReference type="Rhea" id="RHEA-COMP:10748"/>
        <dbReference type="ChEBI" id="CHEBI:83833"/>
        <dbReference type="ChEBI" id="CHEBI:83834"/>
        <dbReference type="EC" id="5.2.1.8"/>
    </reaction>
</comment>
<organism evidence="8 13">
    <name type="scientific">Anaerobutyricum hallii</name>
    <dbReference type="NCBI Taxonomy" id="39488"/>
    <lineage>
        <taxon>Bacteria</taxon>
        <taxon>Bacillati</taxon>
        <taxon>Bacillota</taxon>
        <taxon>Clostridia</taxon>
        <taxon>Lachnospirales</taxon>
        <taxon>Lachnospiraceae</taxon>
        <taxon>Anaerobutyricum</taxon>
    </lineage>
</organism>
<reference evidence="13 14" key="1">
    <citation type="submission" date="2015-09" db="EMBL/GenBank/DDBJ databases">
        <authorList>
            <consortium name="Pathogen Informatics"/>
        </authorList>
    </citation>
    <scope>NUCLEOTIDE SEQUENCE [LARGE SCALE GENOMIC DNA]</scope>
    <source>
        <strain evidence="9 14">2789STDY5834835</strain>
        <strain evidence="8 13">2789STDY5834966</strain>
    </source>
</reference>
<dbReference type="GO" id="GO:0015031">
    <property type="term" value="P:protein transport"/>
    <property type="evidence" value="ECO:0007669"/>
    <property type="project" value="InterPro"/>
</dbReference>
<dbReference type="InterPro" id="IPR046357">
    <property type="entry name" value="PPIase_dom_sf"/>
</dbReference>
<evidence type="ECO:0000313" key="15">
    <source>
        <dbReference type="Proteomes" id="UP000262524"/>
    </source>
</evidence>
<dbReference type="Proteomes" id="UP000283497">
    <property type="component" value="Unassembled WGS sequence"/>
</dbReference>
<dbReference type="EC" id="5.2.1.8" evidence="2"/>
<accession>A0A173RTY6</accession>
<reference evidence="15 16" key="2">
    <citation type="submission" date="2018-08" db="EMBL/GenBank/DDBJ databases">
        <title>A genome reference for cultivated species of the human gut microbiota.</title>
        <authorList>
            <person name="Zou Y."/>
            <person name="Xue W."/>
            <person name="Luo G."/>
        </authorList>
    </citation>
    <scope>NUCLEOTIDE SEQUENCE [LARGE SCALE GENOMIC DNA]</scope>
    <source>
        <strain evidence="12 16">AF45-14BH</strain>
        <strain evidence="11 17">AM48-23BH</strain>
        <strain evidence="10 15">TM10-1AC</strain>
    </source>
</reference>
<evidence type="ECO:0000313" key="10">
    <source>
        <dbReference type="EMBL" id="RGI91050.1"/>
    </source>
</evidence>
<evidence type="ECO:0000313" key="11">
    <source>
        <dbReference type="EMBL" id="RGZ84530.1"/>
    </source>
</evidence>
<evidence type="ECO:0000313" key="16">
    <source>
        <dbReference type="Proteomes" id="UP000283497"/>
    </source>
</evidence>
<dbReference type="Gene3D" id="1.10.3120.10">
    <property type="entry name" value="Trigger factor, C-terminal domain"/>
    <property type="match status" value="1"/>
</dbReference>
<evidence type="ECO:0000313" key="8">
    <source>
        <dbReference type="EMBL" id="CUM81450.1"/>
    </source>
</evidence>
<keyword evidence="3" id="KW-0697">Rotamase</keyword>
<evidence type="ECO:0000256" key="5">
    <source>
        <dbReference type="SAM" id="SignalP"/>
    </source>
</evidence>
<dbReference type="EMBL" id="CYZL01000041">
    <property type="protein sequence ID" value="CUP09210.1"/>
    <property type="molecule type" value="Genomic_DNA"/>
</dbReference>
<dbReference type="GO" id="GO:0006457">
    <property type="term" value="P:protein folding"/>
    <property type="evidence" value="ECO:0007669"/>
    <property type="project" value="InterPro"/>
</dbReference>
<dbReference type="SUPFAM" id="SSF54534">
    <property type="entry name" value="FKBP-like"/>
    <property type="match status" value="1"/>
</dbReference>
<dbReference type="SUPFAM" id="SSF109998">
    <property type="entry name" value="Triger factor/SurA peptide-binding domain-like"/>
    <property type="match status" value="1"/>
</dbReference>
<dbReference type="EMBL" id="QSEP01000015">
    <property type="protein sequence ID" value="RGZ84530.1"/>
    <property type="molecule type" value="Genomic_DNA"/>
</dbReference>
<dbReference type="InterPro" id="IPR027304">
    <property type="entry name" value="Trigger_fact/SurA_dom_sf"/>
</dbReference>
<dbReference type="EMBL" id="QSOE01000013">
    <property type="protein sequence ID" value="RGI91050.1"/>
    <property type="molecule type" value="Genomic_DNA"/>
</dbReference>
<dbReference type="Proteomes" id="UP000262524">
    <property type="component" value="Unassembled WGS sequence"/>
</dbReference>
<evidence type="ECO:0000313" key="14">
    <source>
        <dbReference type="Proteomes" id="UP000095679"/>
    </source>
</evidence>
<evidence type="ECO:0000256" key="4">
    <source>
        <dbReference type="ARBA" id="ARBA00023235"/>
    </source>
</evidence>
<dbReference type="Proteomes" id="UP000286561">
    <property type="component" value="Unassembled WGS sequence"/>
</dbReference>
<dbReference type="InterPro" id="IPR001179">
    <property type="entry name" value="PPIase_FKBP_dom"/>
</dbReference>
<evidence type="ECO:0000259" key="7">
    <source>
        <dbReference type="Pfam" id="PF05698"/>
    </source>
</evidence>
<feature type="domain" description="PPIase FKBP-type" evidence="6">
    <location>
        <begin position="98"/>
        <end position="176"/>
    </location>
</feature>
<keyword evidence="4 8" id="KW-0413">Isomerase</keyword>
<protein>
    <recommendedName>
        <fullName evidence="2">peptidylprolyl isomerase</fullName>
        <ecNumber evidence="2">5.2.1.8</ecNumber>
    </recommendedName>
</protein>
<gene>
    <name evidence="8" type="primary">tig_2</name>
    <name evidence="9" type="synonym">tig_3</name>
    <name evidence="12" type="ORF">DW068_07105</name>
    <name evidence="11" type="ORF">DW972_04390</name>
    <name evidence="10" type="ORF">DXD91_03480</name>
    <name evidence="9" type="ORF">ERS852450_03051</name>
    <name evidence="8" type="ORF">ERS852578_00416</name>
</gene>
<dbReference type="Pfam" id="PF00254">
    <property type="entry name" value="FKBP_C"/>
    <property type="match status" value="1"/>
</dbReference>
<dbReference type="PROSITE" id="PS51257">
    <property type="entry name" value="PROKAR_LIPOPROTEIN"/>
    <property type="match status" value="1"/>
</dbReference>
<evidence type="ECO:0000313" key="13">
    <source>
        <dbReference type="Proteomes" id="UP000095390"/>
    </source>
</evidence>
<feature type="chain" id="PRO_5044057087" description="peptidylprolyl isomerase" evidence="5">
    <location>
        <begin position="24"/>
        <end position="366"/>
    </location>
</feature>
<dbReference type="Gene3D" id="3.10.50.40">
    <property type="match status" value="1"/>
</dbReference>
<evidence type="ECO:0000256" key="3">
    <source>
        <dbReference type="ARBA" id="ARBA00023110"/>
    </source>
</evidence>
<dbReference type="OrthoDB" id="9767721at2"/>
<evidence type="ECO:0000256" key="2">
    <source>
        <dbReference type="ARBA" id="ARBA00013194"/>
    </source>
</evidence>
<dbReference type="AlphaFoldDB" id="A0A173RTY6"/>
<dbReference type="EMBL" id="CYYC01000003">
    <property type="protein sequence ID" value="CUM81450.1"/>
    <property type="molecule type" value="Genomic_DNA"/>
</dbReference>
<dbReference type="RefSeq" id="WP_055182179.1">
    <property type="nucleotide sequence ID" value="NZ_BLYK01000046.1"/>
</dbReference>
<feature type="domain" description="Trigger factor C-terminal" evidence="7">
    <location>
        <begin position="207"/>
        <end position="359"/>
    </location>
</feature>